<reference evidence="13" key="5">
    <citation type="submission" date="2015-06" db="UniProtKB">
        <authorList>
            <consortium name="EnsemblFungi"/>
        </authorList>
    </citation>
    <scope>IDENTIFICATION</scope>
    <source>
        <strain evidence="13">ATCC 64411</strain>
    </source>
</reference>
<keyword evidence="3 11" id="KW-0964">Secreted</keyword>
<reference evidence="12" key="3">
    <citation type="submission" date="2011-03" db="EMBL/GenBank/DDBJ databases">
        <title>Annotation of Magnaporthe poae ATCC 64411.</title>
        <authorList>
            <person name="Ma L.-J."/>
            <person name="Dead R."/>
            <person name="Young S.K."/>
            <person name="Zeng Q."/>
            <person name="Gargeya S."/>
            <person name="Fitzgerald M."/>
            <person name="Haas B."/>
            <person name="Abouelleil A."/>
            <person name="Alvarado L."/>
            <person name="Arachchi H.M."/>
            <person name="Berlin A."/>
            <person name="Brown A."/>
            <person name="Chapman S.B."/>
            <person name="Chen Z."/>
            <person name="Dunbar C."/>
            <person name="Freedman E."/>
            <person name="Gearin G."/>
            <person name="Gellesch M."/>
            <person name="Goldberg J."/>
            <person name="Griggs A."/>
            <person name="Gujja S."/>
            <person name="Heiman D."/>
            <person name="Howarth C."/>
            <person name="Larson L."/>
            <person name="Lui A."/>
            <person name="MacDonald P.J.P."/>
            <person name="Mehta T."/>
            <person name="Montmayeur A."/>
            <person name="Murphy C."/>
            <person name="Neiman D."/>
            <person name="Pearson M."/>
            <person name="Priest M."/>
            <person name="Roberts A."/>
            <person name="Saif S."/>
            <person name="Shea T."/>
            <person name="Shenoy N."/>
            <person name="Sisk P."/>
            <person name="Stolte C."/>
            <person name="Sykes S."/>
            <person name="Yandava C."/>
            <person name="Wortman J."/>
            <person name="Nusbaum C."/>
            <person name="Birren B."/>
        </authorList>
    </citation>
    <scope>NUCLEOTIDE SEQUENCE</scope>
    <source>
        <strain evidence="12">ATCC 64411</strain>
    </source>
</reference>
<dbReference type="PANTHER" id="PTHR38050:SF1">
    <property type="entry name" value="FERULOYL ESTERASE C"/>
    <property type="match status" value="1"/>
</dbReference>
<keyword evidence="5" id="KW-0732">Signal</keyword>
<proteinExistence type="inferred from homology"/>
<dbReference type="GO" id="GO:0005576">
    <property type="term" value="C:extracellular region"/>
    <property type="evidence" value="ECO:0007669"/>
    <property type="project" value="UniProtKB-SubCell"/>
</dbReference>
<evidence type="ECO:0000256" key="9">
    <source>
        <dbReference type="ARBA" id="ARBA00025250"/>
    </source>
</evidence>
<gene>
    <name evidence="12" type="ORF">MAPG_09770</name>
</gene>
<keyword evidence="6 11" id="KW-0378">Hydrolase</keyword>
<dbReference type="AlphaFoldDB" id="A0A0C4EAU0"/>
<evidence type="ECO:0000256" key="2">
    <source>
        <dbReference type="ARBA" id="ARBA00010278"/>
    </source>
</evidence>
<dbReference type="InterPro" id="IPR043595">
    <property type="entry name" value="FaeB/C/D"/>
</dbReference>
<reference evidence="13" key="4">
    <citation type="journal article" date="2015" name="G3 (Bethesda)">
        <title>Genome sequences of three phytopathogenic species of the Magnaporthaceae family of fungi.</title>
        <authorList>
            <person name="Okagaki L.H."/>
            <person name="Nunes C.C."/>
            <person name="Sailsbery J."/>
            <person name="Clay B."/>
            <person name="Brown D."/>
            <person name="John T."/>
            <person name="Oh Y."/>
            <person name="Young N."/>
            <person name="Fitzgerald M."/>
            <person name="Haas B.J."/>
            <person name="Zeng Q."/>
            <person name="Young S."/>
            <person name="Adiconis X."/>
            <person name="Fan L."/>
            <person name="Levin J.Z."/>
            <person name="Mitchell T.K."/>
            <person name="Okubara P.A."/>
            <person name="Farman M.L."/>
            <person name="Kohn L.M."/>
            <person name="Birren B."/>
            <person name="Ma L.-J."/>
            <person name="Dean R.A."/>
        </authorList>
    </citation>
    <scope>NUCLEOTIDE SEQUENCE</scope>
    <source>
        <strain evidence="13">ATCC 64411 / 73-15</strain>
    </source>
</reference>
<dbReference type="PANTHER" id="PTHR38050">
    <property type="match status" value="1"/>
</dbReference>
<evidence type="ECO:0000256" key="10">
    <source>
        <dbReference type="ARBA" id="ARBA00034075"/>
    </source>
</evidence>
<protein>
    <recommendedName>
        <fullName evidence="11">Feruloyl esterase C</fullName>
        <ecNumber evidence="11">3.1.1.73</ecNumber>
    </recommendedName>
    <alternativeName>
        <fullName evidence="11">Ferulic acid esterase C</fullName>
    </alternativeName>
</protein>
<sequence length="128" mass="13868">MSYAIACSLPKVFRAVGAQSGGAMSGCQGGNEAIAFYGQHGVAGDLPIAQARQIRDQFIKNNGCTQQTFPTVSVGSGTHARVDYKGCKEGFPVTWIEYDGGHTPQPMDKGARTTWAPEETWRFFSQFK</sequence>
<dbReference type="VEuPathDB" id="FungiDB:MAPG_09770"/>
<evidence type="ECO:0000256" key="8">
    <source>
        <dbReference type="ARBA" id="ARBA00023326"/>
    </source>
</evidence>
<evidence type="ECO:0000256" key="7">
    <source>
        <dbReference type="ARBA" id="ARBA00023277"/>
    </source>
</evidence>
<dbReference type="Gene3D" id="3.40.50.1820">
    <property type="entry name" value="alpha/beta hydrolase"/>
    <property type="match status" value="1"/>
</dbReference>
<reference evidence="14" key="1">
    <citation type="submission" date="2010-05" db="EMBL/GenBank/DDBJ databases">
        <title>The genome sequence of Magnaporthe poae strain ATCC 64411.</title>
        <authorList>
            <person name="Ma L.-J."/>
            <person name="Dead R."/>
            <person name="Young S."/>
            <person name="Zeng Q."/>
            <person name="Koehrsen M."/>
            <person name="Alvarado L."/>
            <person name="Berlin A."/>
            <person name="Chapman S.B."/>
            <person name="Chen Z."/>
            <person name="Freedman E."/>
            <person name="Gellesch M."/>
            <person name="Goldberg J."/>
            <person name="Griggs A."/>
            <person name="Gujja S."/>
            <person name="Heilman E.R."/>
            <person name="Heiman D."/>
            <person name="Hepburn T."/>
            <person name="Howarth C."/>
            <person name="Jen D."/>
            <person name="Larson L."/>
            <person name="Mehta T."/>
            <person name="Neiman D."/>
            <person name="Pearson M."/>
            <person name="Roberts A."/>
            <person name="Saif S."/>
            <person name="Shea T."/>
            <person name="Shenoy N."/>
            <person name="Sisk P."/>
            <person name="Stolte C."/>
            <person name="Sykes S."/>
            <person name="Walk T."/>
            <person name="White J."/>
            <person name="Yandava C."/>
            <person name="Haas B."/>
            <person name="Nusbaum C."/>
            <person name="Birren B."/>
        </authorList>
    </citation>
    <scope>NUCLEOTIDE SEQUENCE [LARGE SCALE GENOMIC DNA]</scope>
    <source>
        <strain evidence="14">ATCC 64411 / 73-15</strain>
    </source>
</reference>
<dbReference type="EC" id="3.1.1.73" evidence="11"/>
<comment type="catalytic activity">
    <reaction evidence="10 11">
        <text>feruloyl-polysaccharide + H2O = ferulate + polysaccharide.</text>
        <dbReference type="EC" id="3.1.1.73"/>
    </reaction>
</comment>
<dbReference type="EnsemblFungi" id="MAPG_09770T0">
    <property type="protein sequence ID" value="MAPG_09770T0"/>
    <property type="gene ID" value="MAPG_09770"/>
</dbReference>
<dbReference type="SUPFAM" id="SSF53474">
    <property type="entry name" value="alpha/beta-Hydrolases"/>
    <property type="match status" value="1"/>
</dbReference>
<keyword evidence="7 11" id="KW-0119">Carbohydrate metabolism</keyword>
<organism evidence="13 14">
    <name type="scientific">Magnaporthiopsis poae (strain ATCC 64411 / 73-15)</name>
    <name type="common">Kentucky bluegrass fungus</name>
    <name type="synonym">Magnaporthe poae</name>
    <dbReference type="NCBI Taxonomy" id="644358"/>
    <lineage>
        <taxon>Eukaryota</taxon>
        <taxon>Fungi</taxon>
        <taxon>Dikarya</taxon>
        <taxon>Ascomycota</taxon>
        <taxon>Pezizomycotina</taxon>
        <taxon>Sordariomycetes</taxon>
        <taxon>Sordariomycetidae</taxon>
        <taxon>Magnaporthales</taxon>
        <taxon>Magnaporthaceae</taxon>
        <taxon>Magnaporthiopsis</taxon>
    </lineage>
</organism>
<keyword evidence="4 11" id="KW-0858">Xylan degradation</keyword>
<dbReference type="STRING" id="644358.A0A0C4EAU0"/>
<evidence type="ECO:0000313" key="12">
    <source>
        <dbReference type="EMBL" id="KLU91249.1"/>
    </source>
</evidence>
<dbReference type="GO" id="GO:0045493">
    <property type="term" value="P:xylan catabolic process"/>
    <property type="evidence" value="ECO:0007669"/>
    <property type="project" value="UniProtKB-UniRule"/>
</dbReference>
<comment type="subcellular location">
    <subcellularLocation>
        <location evidence="1 11">Secreted</location>
    </subcellularLocation>
</comment>
<evidence type="ECO:0000256" key="11">
    <source>
        <dbReference type="RuleBase" id="RU367094"/>
    </source>
</evidence>
<keyword evidence="14" id="KW-1185">Reference proteome</keyword>
<evidence type="ECO:0000256" key="6">
    <source>
        <dbReference type="ARBA" id="ARBA00022801"/>
    </source>
</evidence>
<keyword evidence="8 11" id="KW-0624">Polysaccharide degradation</keyword>
<comment type="similarity">
    <text evidence="2 11">Belongs to the faeC family.</text>
</comment>
<dbReference type="Proteomes" id="UP000011715">
    <property type="component" value="Unassembled WGS sequence"/>
</dbReference>
<dbReference type="InterPro" id="IPR029058">
    <property type="entry name" value="AB_hydrolase_fold"/>
</dbReference>
<evidence type="ECO:0000313" key="13">
    <source>
        <dbReference type="EnsemblFungi" id="MAPG_09770T0"/>
    </source>
</evidence>
<dbReference type="EMBL" id="GL876976">
    <property type="protein sequence ID" value="KLU91249.1"/>
    <property type="molecule type" value="Genomic_DNA"/>
</dbReference>
<reference evidence="12" key="2">
    <citation type="submission" date="2010-05" db="EMBL/GenBank/DDBJ databases">
        <title>The Genome Sequence of Magnaporthe poae strain ATCC 64411.</title>
        <authorList>
            <consortium name="The Broad Institute Genome Sequencing Platform"/>
            <consortium name="Broad Institute Genome Sequencing Center for Infectious Disease"/>
            <person name="Ma L.-J."/>
            <person name="Dead R."/>
            <person name="Young S."/>
            <person name="Zeng Q."/>
            <person name="Koehrsen M."/>
            <person name="Alvarado L."/>
            <person name="Berlin A."/>
            <person name="Chapman S.B."/>
            <person name="Chen Z."/>
            <person name="Freedman E."/>
            <person name="Gellesch M."/>
            <person name="Goldberg J."/>
            <person name="Griggs A."/>
            <person name="Gujja S."/>
            <person name="Heilman E.R."/>
            <person name="Heiman D."/>
            <person name="Hepburn T."/>
            <person name="Howarth C."/>
            <person name="Jen D."/>
            <person name="Larson L."/>
            <person name="Mehta T."/>
            <person name="Neiman D."/>
            <person name="Pearson M."/>
            <person name="Roberts A."/>
            <person name="Saif S."/>
            <person name="Shea T."/>
            <person name="Shenoy N."/>
            <person name="Sisk P."/>
            <person name="Stolte C."/>
            <person name="Sykes S."/>
            <person name="Walk T."/>
            <person name="White J."/>
            <person name="Yandava C."/>
            <person name="Haas B."/>
            <person name="Nusbaum C."/>
            <person name="Birren B."/>
        </authorList>
    </citation>
    <scope>NUCLEOTIDE SEQUENCE</scope>
    <source>
        <strain evidence="12">ATCC 64411</strain>
    </source>
</reference>
<dbReference type="eggNOG" id="ENOG502QU71">
    <property type="taxonomic scope" value="Eukaryota"/>
</dbReference>
<dbReference type="OrthoDB" id="424610at2759"/>
<evidence type="ECO:0000256" key="5">
    <source>
        <dbReference type="ARBA" id="ARBA00022729"/>
    </source>
</evidence>
<dbReference type="GO" id="GO:0030600">
    <property type="term" value="F:feruloyl esterase activity"/>
    <property type="evidence" value="ECO:0007669"/>
    <property type="project" value="UniProtKB-UniRule"/>
</dbReference>
<dbReference type="EMBL" id="ADBL01002497">
    <property type="status" value="NOT_ANNOTATED_CDS"/>
    <property type="molecule type" value="Genomic_DNA"/>
</dbReference>
<name>A0A0C4EAU0_MAGP6</name>
<comment type="function">
    <text evidence="9 11">Involved in degradation of plant cell walls. Hydrolyzes the feruloyl-arabinose ester bond in arabinoxylans, and the feruloyl-galactose ester bond in pectin. Active against paranitrophenyl-acetate, methyl ferulate and wheat arabinoxylan.</text>
</comment>
<evidence type="ECO:0000313" key="14">
    <source>
        <dbReference type="Proteomes" id="UP000011715"/>
    </source>
</evidence>
<evidence type="ECO:0000256" key="1">
    <source>
        <dbReference type="ARBA" id="ARBA00004613"/>
    </source>
</evidence>
<evidence type="ECO:0000256" key="4">
    <source>
        <dbReference type="ARBA" id="ARBA00022651"/>
    </source>
</evidence>
<evidence type="ECO:0000256" key="3">
    <source>
        <dbReference type="ARBA" id="ARBA00022525"/>
    </source>
</evidence>
<accession>A0A0C4EAU0</accession>